<feature type="transmembrane region" description="Helical" evidence="7">
    <location>
        <begin position="709"/>
        <end position="730"/>
    </location>
</feature>
<evidence type="ECO:0000259" key="8">
    <source>
        <dbReference type="Pfam" id="PF02687"/>
    </source>
</evidence>
<feature type="transmembrane region" description="Helical" evidence="7">
    <location>
        <begin position="799"/>
        <end position="819"/>
    </location>
</feature>
<accession>A0A1J0VRW9</accession>
<feature type="transmembrane region" description="Helical" evidence="7">
    <location>
        <begin position="342"/>
        <end position="367"/>
    </location>
</feature>
<evidence type="ECO:0000256" key="6">
    <source>
        <dbReference type="ARBA" id="ARBA00023136"/>
    </source>
</evidence>
<keyword evidence="5 7" id="KW-1133">Transmembrane helix</keyword>
<reference evidence="9" key="1">
    <citation type="submission" date="2016-11" db="EMBL/GenBank/DDBJ databases">
        <authorList>
            <person name="Jaros S."/>
            <person name="Januszkiewicz K."/>
            <person name="Wedrychowicz H."/>
        </authorList>
    </citation>
    <scope>NUCLEOTIDE SEQUENCE [LARGE SCALE GENOMIC DNA]</scope>
    <source>
        <strain evidence="9">Y48</strain>
    </source>
</reference>
<proteinExistence type="inferred from homology"/>
<keyword evidence="4 7" id="KW-0812">Transmembrane</keyword>
<dbReference type="AlphaFoldDB" id="A0A1J0VRW9"/>
<feature type="domain" description="ABC3 transporter permease C-terminal" evidence="8">
    <location>
        <begin position="712"/>
        <end position="826"/>
    </location>
</feature>
<dbReference type="PANTHER" id="PTHR30489">
    <property type="entry name" value="LIPOPROTEIN-RELEASING SYSTEM TRANSMEMBRANE PROTEIN LOLE"/>
    <property type="match status" value="1"/>
</dbReference>
<dbReference type="PANTHER" id="PTHR30489:SF0">
    <property type="entry name" value="LIPOPROTEIN-RELEASING SYSTEM TRANSMEMBRANE PROTEIN LOLE"/>
    <property type="match status" value="1"/>
</dbReference>
<feature type="transmembrane region" description="Helical" evidence="7">
    <location>
        <begin position="476"/>
        <end position="496"/>
    </location>
</feature>
<evidence type="ECO:0000256" key="2">
    <source>
        <dbReference type="ARBA" id="ARBA00005236"/>
    </source>
</evidence>
<dbReference type="GO" id="GO:0044874">
    <property type="term" value="P:lipoprotein localization to outer membrane"/>
    <property type="evidence" value="ECO:0007669"/>
    <property type="project" value="TreeGrafter"/>
</dbReference>
<dbReference type="RefSeq" id="WP_071927962.1">
    <property type="nucleotide sequence ID" value="NZ_CP018082.1"/>
</dbReference>
<feature type="transmembrane region" description="Helical" evidence="7">
    <location>
        <begin position="397"/>
        <end position="419"/>
    </location>
</feature>
<evidence type="ECO:0000256" key="1">
    <source>
        <dbReference type="ARBA" id="ARBA00004651"/>
    </source>
</evidence>
<feature type="transmembrane region" description="Helical" evidence="7">
    <location>
        <begin position="254"/>
        <end position="276"/>
    </location>
</feature>
<evidence type="ECO:0000313" key="10">
    <source>
        <dbReference type="Proteomes" id="UP000183810"/>
    </source>
</evidence>
<protein>
    <recommendedName>
        <fullName evidence="8">ABC3 transporter permease C-terminal domain-containing protein</fullName>
    </recommendedName>
</protein>
<keyword evidence="3" id="KW-1003">Cell membrane</keyword>
<evidence type="ECO:0000256" key="3">
    <source>
        <dbReference type="ARBA" id="ARBA00022475"/>
    </source>
</evidence>
<evidence type="ECO:0000256" key="5">
    <source>
        <dbReference type="ARBA" id="ARBA00022989"/>
    </source>
</evidence>
<dbReference type="OrthoDB" id="4362224at2"/>
<keyword evidence="6 7" id="KW-0472">Membrane</keyword>
<feature type="transmembrane region" description="Helical" evidence="7">
    <location>
        <begin position="297"/>
        <end position="322"/>
    </location>
</feature>
<dbReference type="Proteomes" id="UP000183810">
    <property type="component" value="Chromosome"/>
</dbReference>
<dbReference type="GO" id="GO:0098797">
    <property type="term" value="C:plasma membrane protein complex"/>
    <property type="evidence" value="ECO:0007669"/>
    <property type="project" value="TreeGrafter"/>
</dbReference>
<organism evidence="9 10">
    <name type="scientific">Nocardia mangyaensis</name>
    <dbReference type="NCBI Taxonomy" id="2213200"/>
    <lineage>
        <taxon>Bacteria</taxon>
        <taxon>Bacillati</taxon>
        <taxon>Actinomycetota</taxon>
        <taxon>Actinomycetes</taxon>
        <taxon>Mycobacteriales</taxon>
        <taxon>Nocardiaceae</taxon>
        <taxon>Nocardia</taxon>
    </lineage>
</organism>
<gene>
    <name evidence="9" type="ORF">BOX37_13430</name>
</gene>
<comment type="subcellular location">
    <subcellularLocation>
        <location evidence="1">Cell membrane</location>
        <topology evidence="1">Multi-pass membrane protein</topology>
    </subcellularLocation>
</comment>
<sequence>MIRSGINRFRVLTLREIAAGPGRSAAVVLVIAVSAALLVAVIATYGSLTNSARQLTDSIAGDARIVVSGYTDTGFDAAVVPRIAALPGVSVAAPIVQQQREIDGTPVTILGVDVSILGLGSDLGQLAETGLGPNSPLLRLRDGVVAGAGLGVAQGERLRIGEHTVTVAIVAEEADSARVNGGRFIVAPLPLAQQLTDHKNRIDTVAVATEPDTDLVALRTEIVRAVDNRAVVSDTDIRSTQAENAVAISRDSTLLVAAISLVVAAFLVYNSMAMLVMQRRQKVATLRAMGARRSTVVADLVLESMVTGLFAAALGIPLGWLLSRRAIQEVPAFLVQSVSAQLVFSVPLLTYPIVVLACVATSMAATVGAARQVHRISPLEALQSAELAATETLRSRWTVLAAVTGVSLMATAFALAVLIRGPVVFLSVAVYTVGGILLGVAGMSRISTWSSAVARRFGVPGRLAAAAIERTPRRSWATAVTAGIAVALGIGVHGALADVIDSGSDSFVGLRATDVFVSSSPSSALPAGATLPEDLPDRVRAVPGVGTVGAGQWAYVTIGEQRVAVEGLGADNSGTTGALMNSDMLHQVRAGTGIAVSRQMASRERWEVGSRISIGTPSGPRSTTIIGIIDILSIDSGTIAMSIADLRGWFDRPGATYLSVGLAADADRSQVMRAIEQLTPDSVYVYSGEESYNAATHNIRQAGVLASGLQWMVALVATVALMNTFTLAVLQRRRELGVLRAMGATRRLVSRFILVEAFSVGVVGGVLGMVLGIMVQYLATLVSVETLGIAVRFTVAPSVLGFAAVGVLICLLGSVVPAARAARMNIVAAIWSE</sequence>
<feature type="domain" description="ABC3 transporter permease C-terminal" evidence="8">
    <location>
        <begin position="255"/>
        <end position="378"/>
    </location>
</feature>
<dbReference type="KEGG" id="nsl:BOX37_13430"/>
<name>A0A1J0VRW9_9NOCA</name>
<dbReference type="EMBL" id="CP018082">
    <property type="protein sequence ID" value="APE34780.1"/>
    <property type="molecule type" value="Genomic_DNA"/>
</dbReference>
<dbReference type="InterPro" id="IPR003838">
    <property type="entry name" value="ABC3_permease_C"/>
</dbReference>
<evidence type="ECO:0000313" key="9">
    <source>
        <dbReference type="EMBL" id="APE34780.1"/>
    </source>
</evidence>
<keyword evidence="10" id="KW-1185">Reference proteome</keyword>
<evidence type="ECO:0000256" key="7">
    <source>
        <dbReference type="SAM" id="Phobius"/>
    </source>
</evidence>
<feature type="transmembrane region" description="Helical" evidence="7">
    <location>
        <begin position="751"/>
        <end position="779"/>
    </location>
</feature>
<comment type="similarity">
    <text evidence="2">Belongs to the ABC-4 integral membrane protein family. LolC/E subfamily.</text>
</comment>
<feature type="transmembrane region" description="Helical" evidence="7">
    <location>
        <begin position="25"/>
        <end position="48"/>
    </location>
</feature>
<dbReference type="Pfam" id="PF02687">
    <property type="entry name" value="FtsX"/>
    <property type="match status" value="2"/>
</dbReference>
<feature type="transmembrane region" description="Helical" evidence="7">
    <location>
        <begin position="425"/>
        <end position="446"/>
    </location>
</feature>
<dbReference type="InterPro" id="IPR051447">
    <property type="entry name" value="Lipoprotein-release_system"/>
</dbReference>
<evidence type="ECO:0000256" key="4">
    <source>
        <dbReference type="ARBA" id="ARBA00022692"/>
    </source>
</evidence>